<evidence type="ECO:0000256" key="4">
    <source>
        <dbReference type="ARBA" id="ARBA00022679"/>
    </source>
</evidence>
<keyword evidence="5" id="KW-0479">Metal-binding</keyword>
<keyword evidence="6" id="KW-0677">Repeat</keyword>
<keyword evidence="4" id="KW-0808">Transferase</keyword>
<dbReference type="Gene3D" id="1.50.10.20">
    <property type="match status" value="1"/>
</dbReference>
<evidence type="ECO:0000256" key="5">
    <source>
        <dbReference type="ARBA" id="ARBA00022723"/>
    </source>
</evidence>
<reference evidence="10" key="1">
    <citation type="submission" date="2011-07" db="EMBL/GenBank/DDBJ databases">
        <title>The Genome Sequence of Exophiala (Wangiella) dermatitidis NIH/UT8656.</title>
        <authorList>
            <consortium name="The Broad Institute Genome Sequencing Platform"/>
            <person name="Cuomo C."/>
            <person name="Wang Z."/>
            <person name="Hunicke-Smith S."/>
            <person name="Szanislo P.J."/>
            <person name="Earl A."/>
            <person name="Young S.K."/>
            <person name="Zeng Q."/>
            <person name="Gargeya S."/>
            <person name="Fitzgerald M."/>
            <person name="Haas B."/>
            <person name="Abouelleil A."/>
            <person name="Alvarado L."/>
            <person name="Arachchi H.M."/>
            <person name="Berlin A."/>
            <person name="Brown A."/>
            <person name="Chapman S.B."/>
            <person name="Chen Z."/>
            <person name="Dunbar C."/>
            <person name="Freedman E."/>
            <person name="Gearin G."/>
            <person name="Gellesch M."/>
            <person name="Goldberg J."/>
            <person name="Griggs A."/>
            <person name="Gujja S."/>
            <person name="Heiman D."/>
            <person name="Howarth C."/>
            <person name="Larson L."/>
            <person name="Lui A."/>
            <person name="MacDonald P.J.P."/>
            <person name="Montmayeur A."/>
            <person name="Murphy C."/>
            <person name="Neiman D."/>
            <person name="Pearson M."/>
            <person name="Priest M."/>
            <person name="Roberts A."/>
            <person name="Saif S."/>
            <person name="Shea T."/>
            <person name="Shenoy N."/>
            <person name="Sisk P."/>
            <person name="Stolte C."/>
            <person name="Sykes S."/>
            <person name="Wortman J."/>
            <person name="Nusbaum C."/>
            <person name="Birren B."/>
        </authorList>
    </citation>
    <scope>NUCLEOTIDE SEQUENCE</scope>
    <source>
        <strain evidence="10">NIH/UT8656</strain>
    </source>
</reference>
<dbReference type="InterPro" id="IPR008930">
    <property type="entry name" value="Terpenoid_cyclase/PrenylTrfase"/>
</dbReference>
<evidence type="ECO:0000313" key="10">
    <source>
        <dbReference type="EMBL" id="EHY52360.1"/>
    </source>
</evidence>
<evidence type="ECO:0000256" key="2">
    <source>
        <dbReference type="ARBA" id="ARBA00010497"/>
    </source>
</evidence>
<dbReference type="RefSeq" id="XP_009152821.1">
    <property type="nucleotide sequence ID" value="XM_009154573.1"/>
</dbReference>
<gene>
    <name evidence="10" type="ORF">HMPREF1120_00574</name>
</gene>
<dbReference type="HOGENOM" id="CLU_028946_2_0_1"/>
<evidence type="ECO:0000259" key="9">
    <source>
        <dbReference type="Pfam" id="PF00432"/>
    </source>
</evidence>
<evidence type="ECO:0000256" key="7">
    <source>
        <dbReference type="ARBA" id="ARBA00022833"/>
    </source>
</evidence>
<dbReference type="PANTHER" id="PTHR11774:SF4">
    <property type="entry name" value="GERANYLGERANYL TRANSFERASE TYPE-1 SUBUNIT BETA"/>
    <property type="match status" value="1"/>
</dbReference>
<accession>H6BNI3</accession>
<keyword evidence="7" id="KW-0862">Zinc</keyword>
<dbReference type="InterPro" id="IPR045089">
    <property type="entry name" value="PGGT1B-like"/>
</dbReference>
<feature type="compositionally biased region" description="Acidic residues" evidence="8">
    <location>
        <begin position="284"/>
        <end position="313"/>
    </location>
</feature>
<dbReference type="OrthoDB" id="24893at2759"/>
<feature type="compositionally biased region" description="Basic and acidic residues" evidence="8">
    <location>
        <begin position="314"/>
        <end position="331"/>
    </location>
</feature>
<dbReference type="GO" id="GO:0046872">
    <property type="term" value="F:metal ion binding"/>
    <property type="evidence" value="ECO:0007669"/>
    <property type="project" value="UniProtKB-KW"/>
</dbReference>
<dbReference type="GO" id="GO:0004662">
    <property type="term" value="F:CAAX-protein geranylgeranyltransferase activity"/>
    <property type="evidence" value="ECO:0007669"/>
    <property type="project" value="TreeGrafter"/>
</dbReference>
<evidence type="ECO:0000256" key="3">
    <source>
        <dbReference type="ARBA" id="ARBA00022602"/>
    </source>
</evidence>
<proteinExistence type="inferred from homology"/>
<keyword evidence="3" id="KW-0637">Prenyltransferase</keyword>
<dbReference type="VEuPathDB" id="FungiDB:HMPREF1120_00574"/>
<dbReference type="SUPFAM" id="SSF48239">
    <property type="entry name" value="Terpenoid cyclases/Protein prenyltransferases"/>
    <property type="match status" value="1"/>
</dbReference>
<comment type="similarity">
    <text evidence="2">Belongs to the protein prenyltransferase subunit beta family.</text>
</comment>
<dbReference type="GeneID" id="20305213"/>
<dbReference type="STRING" id="858893.H6BNI3"/>
<feature type="domain" description="Prenyltransferase alpha-alpha toroid" evidence="9">
    <location>
        <begin position="16"/>
        <end position="438"/>
    </location>
</feature>
<feature type="region of interest" description="Disordered" evidence="8">
    <location>
        <begin position="283"/>
        <end position="331"/>
    </location>
</feature>
<keyword evidence="11" id="KW-1185">Reference proteome</keyword>
<name>H6BNI3_EXODN</name>
<dbReference type="FunCoup" id="H6BNI3">
    <property type="interactions" value="4"/>
</dbReference>
<dbReference type="PANTHER" id="PTHR11774">
    <property type="entry name" value="GERANYLGERANYL TRANSFERASE TYPE BETA SUBUNIT"/>
    <property type="match status" value="1"/>
</dbReference>
<evidence type="ECO:0000256" key="8">
    <source>
        <dbReference type="SAM" id="MobiDB-lite"/>
    </source>
</evidence>
<evidence type="ECO:0000256" key="1">
    <source>
        <dbReference type="ARBA" id="ARBA00001947"/>
    </source>
</evidence>
<dbReference type="InterPro" id="IPR001330">
    <property type="entry name" value="Prenyltrans"/>
</dbReference>
<organism evidence="10 11">
    <name type="scientific">Exophiala dermatitidis (strain ATCC 34100 / CBS 525.76 / NIH/UT8656)</name>
    <name type="common">Black yeast</name>
    <name type="synonym">Wangiella dermatitidis</name>
    <dbReference type="NCBI Taxonomy" id="858893"/>
    <lineage>
        <taxon>Eukaryota</taxon>
        <taxon>Fungi</taxon>
        <taxon>Dikarya</taxon>
        <taxon>Ascomycota</taxon>
        <taxon>Pezizomycotina</taxon>
        <taxon>Eurotiomycetes</taxon>
        <taxon>Chaetothyriomycetidae</taxon>
        <taxon>Chaetothyriales</taxon>
        <taxon>Herpotrichiellaceae</taxon>
        <taxon>Exophiala</taxon>
    </lineage>
</organism>
<sequence length="450" mass="50715">MKNQTETETEWSRYRLDRDRHIKYWKRCAQLLPEPYTSGDSNRMSFGFFIVAALDLLGALENETVVSTDERQGWIEWIYGCQVPHTGGFRGFTGTVFGAMRTPQNWHWNPANLPNTYFALATLVILGDDLSRVKVDECRNWVRGLQRPNGSFGEFVGEEGEVLGGDDPRLCLCAVGTLRILQLVRRRRKEEDGDERKEEKEGLVGIDEEGLRRFIGNCQSHEGGIGQAPLLEAHSGLNYCGIATLSFLGMMQNPPASIQEMASQAGLDIESCVRWMLDRQTTWIDDDDEDEDEDDEEDNVEDDDQDQKGDEDDKEKRHNGQADGRRPDERILDLSSLKPGLTDNNNQELTAGFCGRCGKMADTCYCFWNVGALAILQQHQLVNVDALRRYLLGHVAHLVGGFGKAPGELPDLLHSYLGLATLALYDESGLKEFDPTFCFSKDAVEKLKRH</sequence>
<dbReference type="OMA" id="RWCLMRQ"/>
<dbReference type="EMBL" id="JH226130">
    <property type="protein sequence ID" value="EHY52360.1"/>
    <property type="molecule type" value="Genomic_DNA"/>
</dbReference>
<dbReference type="GO" id="GO:0005953">
    <property type="term" value="C:CAAX-protein geranylgeranyltransferase complex"/>
    <property type="evidence" value="ECO:0007669"/>
    <property type="project" value="TreeGrafter"/>
</dbReference>
<dbReference type="Pfam" id="PF00432">
    <property type="entry name" value="Prenyltrans"/>
    <property type="match status" value="1"/>
</dbReference>
<dbReference type="AlphaFoldDB" id="H6BNI3"/>
<dbReference type="eggNOG" id="KOG0367">
    <property type="taxonomic scope" value="Eukaryota"/>
</dbReference>
<evidence type="ECO:0000313" key="11">
    <source>
        <dbReference type="Proteomes" id="UP000007304"/>
    </source>
</evidence>
<dbReference type="Proteomes" id="UP000007304">
    <property type="component" value="Unassembled WGS sequence"/>
</dbReference>
<dbReference type="InParanoid" id="H6BNI3"/>
<evidence type="ECO:0000256" key="6">
    <source>
        <dbReference type="ARBA" id="ARBA00022737"/>
    </source>
</evidence>
<protein>
    <recommendedName>
        <fullName evidence="9">Prenyltransferase alpha-alpha toroid domain-containing protein</fullName>
    </recommendedName>
</protein>
<comment type="cofactor">
    <cofactor evidence="1">
        <name>Zn(2+)</name>
        <dbReference type="ChEBI" id="CHEBI:29105"/>
    </cofactor>
</comment>